<dbReference type="SUPFAM" id="SSF50969">
    <property type="entry name" value="YVTN repeat-like/Quinoprotein amine dehydrogenase"/>
    <property type="match status" value="1"/>
</dbReference>
<dbReference type="InterPro" id="IPR015943">
    <property type="entry name" value="WD40/YVTN_repeat-like_dom_sf"/>
</dbReference>
<name>M7N6Z7_9MICC</name>
<gene>
    <name evidence="2" type="ORF">ADIAG_02924</name>
</gene>
<dbReference type="STRING" id="1276920.ADIAG_02924"/>
<protein>
    <submittedName>
        <fullName evidence="2">Uncharacterized protein</fullName>
    </submittedName>
</protein>
<reference evidence="2 3" key="1">
    <citation type="journal article" date="2013" name="Genome Announc.">
        <title>Draft Genome Sequence of Arthrobacter gangotriensis Strain Lz1yT, Isolated from a Penguin Rookery Soil Sample Collected in Antarctica, near the Indian Station Dakshin Gangotri.</title>
        <authorList>
            <person name="Shivaji S."/>
            <person name="Ara S."/>
            <person name="Bandi S."/>
            <person name="Singh A."/>
            <person name="Kumar Pinnaka A."/>
        </authorList>
    </citation>
    <scope>NUCLEOTIDE SEQUENCE [LARGE SCALE GENOMIC DNA]</scope>
    <source>
        <strain evidence="2 3">Lz1y</strain>
    </source>
</reference>
<comment type="caution">
    <text evidence="2">The sequence shown here is derived from an EMBL/GenBank/DDBJ whole genome shotgun (WGS) entry which is preliminary data.</text>
</comment>
<sequence length="752" mass="79736">MPHDGNPSSHPATRRAVLSLAAVLAGGVALSPWHSPTSTDVPAPGTHKSAPSGTPPAGPPPFGNRDPLLTKTLKKAGNTRGAIARFEGAFPALNTKTVVSLPGLYKAKNPWLAVSIVGPVNQLQIINPEAGTPEHVVSIPDSHNGGLESLIWDQGSTTLYLTTGPTLLAWNPANPKTVRRIGKVPGATTLYELQLDSAGNIWGGTYPNGSTFTYTVATQKIRAHSRLAPDTDYVRRLAIGPDDTVWAGTGSLNPRLFSFPASDPGRRTEIQLPDPMPNGFISSIRVQGNRVVVTASDITEQLLLDPRTKKWVGSLDRVWASRNTSGPAADGGRFYSVTDGRLHATGTDTWQDTMLGPIGISAPLELRADATGVLVIGEIPTGLRLEHFSFPSGTVESVHTLALTAGEYKIQSLLGHSDGNIYVGGYMGQGLASVNPDTGARWHSPHEEKLINQIEAMIEFDAEHSYLGSYGSADIIGLESAKKDSAKGYTRLERLSREYHQSRPFGWAANTKNVFLGTVPDYGRAGGVLGMIDPQANKIDWVLDGGGSGFVKAHSIIGLAADERFVYGTTSVRNGYGIPDTQGPGKVFKLDIKTRKKVWETAPVSDAGALYAPKLIAGWLVVADIEGINVIDTATGKLAARHRLTQANNAASRPGWANADIAQVGDGSKVVHSAAGTTTVVDFRAGTRSIIGTPETKDRFGSRLAATPSGRVFGYTDKTVLVELDLLPRPPRPRATGRASKTSPSPAPTSSS</sequence>
<dbReference type="PROSITE" id="PS51318">
    <property type="entry name" value="TAT"/>
    <property type="match status" value="1"/>
</dbReference>
<dbReference type="PATRIC" id="fig|1276920.7.peg.2926"/>
<feature type="compositionally biased region" description="Pro residues" evidence="1">
    <location>
        <begin position="53"/>
        <end position="62"/>
    </location>
</feature>
<dbReference type="SUPFAM" id="SSF101898">
    <property type="entry name" value="NHL repeat"/>
    <property type="match status" value="1"/>
</dbReference>
<dbReference type="eggNOG" id="COG1520">
    <property type="taxonomic scope" value="Bacteria"/>
</dbReference>
<accession>M7N6Z7</accession>
<dbReference type="InterPro" id="IPR006311">
    <property type="entry name" value="TAT_signal"/>
</dbReference>
<feature type="region of interest" description="Disordered" evidence="1">
    <location>
        <begin position="34"/>
        <end position="66"/>
    </location>
</feature>
<dbReference type="Proteomes" id="UP000012015">
    <property type="component" value="Unassembled WGS sequence"/>
</dbReference>
<dbReference type="SUPFAM" id="SSF63829">
    <property type="entry name" value="Calcium-dependent phosphotriesterase"/>
    <property type="match status" value="1"/>
</dbReference>
<evidence type="ECO:0000256" key="1">
    <source>
        <dbReference type="SAM" id="MobiDB-lite"/>
    </source>
</evidence>
<organism evidence="2 3">
    <name type="scientific">Paeniglutamicibacter gangotriensis Lz1y</name>
    <dbReference type="NCBI Taxonomy" id="1276920"/>
    <lineage>
        <taxon>Bacteria</taxon>
        <taxon>Bacillati</taxon>
        <taxon>Actinomycetota</taxon>
        <taxon>Actinomycetes</taxon>
        <taxon>Micrococcales</taxon>
        <taxon>Micrococcaceae</taxon>
        <taxon>Paeniglutamicibacter</taxon>
    </lineage>
</organism>
<evidence type="ECO:0000313" key="2">
    <source>
        <dbReference type="EMBL" id="EMQ97544.1"/>
    </source>
</evidence>
<dbReference type="AlphaFoldDB" id="M7N6Z7"/>
<feature type="compositionally biased region" description="Low complexity" evidence="1">
    <location>
        <begin position="739"/>
        <end position="752"/>
    </location>
</feature>
<dbReference type="RefSeq" id="WP_007272091.1">
    <property type="nucleotide sequence ID" value="NZ_AOCK01000009.1"/>
</dbReference>
<keyword evidence="3" id="KW-1185">Reference proteome</keyword>
<dbReference type="InterPro" id="IPR011044">
    <property type="entry name" value="Quino_amine_DH_bsu"/>
</dbReference>
<evidence type="ECO:0000313" key="3">
    <source>
        <dbReference type="Proteomes" id="UP000012015"/>
    </source>
</evidence>
<feature type="region of interest" description="Disordered" evidence="1">
    <location>
        <begin position="725"/>
        <end position="752"/>
    </location>
</feature>
<dbReference type="Gene3D" id="2.130.10.10">
    <property type="entry name" value="YVTN repeat-like/Quinoprotein amine dehydrogenase"/>
    <property type="match status" value="1"/>
</dbReference>
<proteinExistence type="predicted"/>
<dbReference type="EMBL" id="AOCK01000009">
    <property type="protein sequence ID" value="EMQ97544.1"/>
    <property type="molecule type" value="Genomic_DNA"/>
</dbReference>